<feature type="region of interest" description="Disordered" evidence="1">
    <location>
        <begin position="1"/>
        <end position="23"/>
    </location>
</feature>
<protein>
    <submittedName>
        <fullName evidence="2">RCG33468</fullName>
    </submittedName>
</protein>
<sequence length="23" mass="2308">MASSAKGSRPGNGDEAEESESVI</sequence>
<evidence type="ECO:0000313" key="2">
    <source>
        <dbReference type="EMBL" id="EDM05692.1"/>
    </source>
</evidence>
<feature type="compositionally biased region" description="Acidic residues" evidence="1">
    <location>
        <begin position="14"/>
        <end position="23"/>
    </location>
</feature>
<name>A6HI37_RAT</name>
<dbReference type="EMBL" id="CH473948">
    <property type="protein sequence ID" value="EDM05692.1"/>
    <property type="molecule type" value="Genomic_DNA"/>
</dbReference>
<organism evidence="2 3">
    <name type="scientific">Rattus norvegicus</name>
    <name type="common">Rat</name>
    <dbReference type="NCBI Taxonomy" id="10116"/>
    <lineage>
        <taxon>Eukaryota</taxon>
        <taxon>Metazoa</taxon>
        <taxon>Chordata</taxon>
        <taxon>Craniata</taxon>
        <taxon>Vertebrata</taxon>
        <taxon>Euteleostomi</taxon>
        <taxon>Mammalia</taxon>
        <taxon>Eutheria</taxon>
        <taxon>Euarchontoglires</taxon>
        <taxon>Glires</taxon>
        <taxon>Rodentia</taxon>
        <taxon>Myomorpha</taxon>
        <taxon>Muroidea</taxon>
        <taxon>Muridae</taxon>
        <taxon>Murinae</taxon>
        <taxon>Rattus</taxon>
    </lineage>
</organism>
<reference evidence="2 3" key="1">
    <citation type="submission" date="2005-07" db="EMBL/GenBank/DDBJ databases">
        <authorList>
            <person name="Mural R.J."/>
            <person name="Li P.W."/>
            <person name="Adams M.D."/>
            <person name="Amanatides P.G."/>
            <person name="Baden-Tillson H."/>
            <person name="Barnstead M."/>
            <person name="Chin S.H."/>
            <person name="Dew I."/>
            <person name="Evans C.A."/>
            <person name="Ferriera S."/>
            <person name="Flanigan M."/>
            <person name="Fosler C."/>
            <person name="Glodek A."/>
            <person name="Gu Z."/>
            <person name="Holt R.A."/>
            <person name="Jennings D."/>
            <person name="Kraft C.L."/>
            <person name="Lu F."/>
            <person name="Nguyen T."/>
            <person name="Nusskern D.R."/>
            <person name="Pfannkoch C.M."/>
            <person name="Sitter C."/>
            <person name="Sutton G.G."/>
            <person name="Venter J.C."/>
            <person name="Wang Z."/>
            <person name="Woodage T."/>
            <person name="Zheng X.H."/>
            <person name="Zhong F."/>
        </authorList>
    </citation>
    <scope>NUCLEOTIDE SEQUENCE [LARGE SCALE GENOMIC DNA]</scope>
    <source>
        <strain>BN</strain>
        <strain evidence="3">Sprague-Dawley</strain>
    </source>
</reference>
<dbReference type="Proteomes" id="UP000234681">
    <property type="component" value="Chromosome 10"/>
</dbReference>
<gene>
    <name evidence="2" type="ORF">rCG_33468</name>
</gene>
<proteinExistence type="predicted"/>
<accession>A6HI37</accession>
<evidence type="ECO:0000313" key="3">
    <source>
        <dbReference type="Proteomes" id="UP000234681"/>
    </source>
</evidence>
<dbReference type="AlphaFoldDB" id="A6HI37"/>
<evidence type="ECO:0000256" key="1">
    <source>
        <dbReference type="SAM" id="MobiDB-lite"/>
    </source>
</evidence>